<evidence type="ECO:0000313" key="2">
    <source>
        <dbReference type="Proteomes" id="UP000014978"/>
    </source>
</evidence>
<accession>S7XIL1</accession>
<reference evidence="2" key="1">
    <citation type="journal article" date="2013" name="PLoS Genet.">
        <title>The genome of Spraguea lophii and the basis of host-microsporidian interactions.</title>
        <authorList>
            <person name="Campbell S.E."/>
            <person name="Williams T.A."/>
            <person name="Yousuf A."/>
            <person name="Soanes D.M."/>
            <person name="Paszkiewicz K.H."/>
            <person name="Williams B.A.P."/>
        </authorList>
    </citation>
    <scope>NUCLEOTIDE SEQUENCE [LARGE SCALE GENOMIC DNA]</scope>
    <source>
        <strain evidence="2">42_110</strain>
    </source>
</reference>
<comment type="caution">
    <text evidence="1">The sequence shown here is derived from an EMBL/GenBank/DDBJ whole genome shotgun (WGS) entry which is preliminary data.</text>
</comment>
<dbReference type="AlphaFoldDB" id="S7XIL1"/>
<keyword evidence="2" id="KW-1185">Reference proteome</keyword>
<dbReference type="EMBL" id="ATCN01000509">
    <property type="protein sequence ID" value="EPR78874.1"/>
    <property type="molecule type" value="Genomic_DNA"/>
</dbReference>
<name>S7XIL1_SPRLO</name>
<organism evidence="1 2">
    <name type="scientific">Spraguea lophii (strain 42_110)</name>
    <name type="common">Microsporidian parasite</name>
    <dbReference type="NCBI Taxonomy" id="1358809"/>
    <lineage>
        <taxon>Eukaryota</taxon>
        <taxon>Fungi</taxon>
        <taxon>Fungi incertae sedis</taxon>
        <taxon>Microsporidia</taxon>
        <taxon>Spragueidae</taxon>
        <taxon>Spraguea</taxon>
    </lineage>
</organism>
<evidence type="ECO:0000313" key="1">
    <source>
        <dbReference type="EMBL" id="EPR78874.1"/>
    </source>
</evidence>
<dbReference type="Proteomes" id="UP000014978">
    <property type="component" value="Unassembled WGS sequence"/>
</dbReference>
<dbReference type="InParanoid" id="S7XIL1"/>
<dbReference type="VEuPathDB" id="MicrosporidiaDB:SLOPH_986"/>
<sequence length="294" mass="34158">MIKSINLKKVLFPMQYFILPNLDLKLFVSGISLLKILIVLISNTTFIHSIEIEDILNSTEEGIPEFSINSKFELKEEFTELESRAAKRFSNIDSDKKHINNLYSSFSRRIMRSLDVDSNSSTINDYQKISRGDYYSKFKNRMLDVSPAKFAEEILKPVKNNIKAEGQRKHAHNLQYNLPLVGSCFWFPPLALIPASIFTANSIKDSDWEKAQLKKVDNREEELEEGLKNISNKINNRIYNDLDESCSECEDLLINSEILSYLNALLDHSNYYEQIIYNLRKIISDEQKKLVWIN</sequence>
<dbReference type="HOGENOM" id="CLU_947224_0_0_1"/>
<gene>
    <name evidence="1" type="ORF">SLOPH_986</name>
</gene>
<proteinExistence type="predicted"/>
<protein>
    <submittedName>
        <fullName evidence="1">Uncharacterized protein</fullName>
    </submittedName>
</protein>